<sequence length="462" mass="55380">MKNQNDKLDNLKDLAPFYKKDNEKFSENTEDIVYSVKKKFNVIKEKGESTFNKYENTKKNLELLNREQKLNKISLGHQKNEYEDLKSKNEGILTKFENLKHSKYTYQVMLQRIKKEKKMLYFYLNSLERTVKSLKNSEKQHQNIIQKITSENKNLRKSIEDKKMEIIQAKNKNEDILKYMNVNKEHSNILRIRREMINEYKNNKLNNADISLMIQEKRKFKKLLIYYLLYNNYLKLSASSIFENASNIYSTISKMREATGVTDIYDINQKFLDIENKQNLLQKEEALSQKKLEDAIKEYISLNNEIINTFSEDKDIIKEKILYEKEKVSDDIYDLYKLVFASEKELEDVNIKLDKIQKFLENQNKYFYSINMEDKIEFNSNEDMLQYIKNLQSVLEKLMMITQKNRENGNISRSYKSLEFLEIINLYKNVDFHKNMCRVNDAQDLENTIKLESKIIAKKPHY</sequence>
<proteinExistence type="predicted"/>
<dbReference type="EMBL" id="LT608193">
    <property type="protein sequence ID" value="SCM09127.1"/>
    <property type="molecule type" value="Genomic_DNA"/>
</dbReference>
<reference evidence="2 3" key="1">
    <citation type="submission" date="2016-08" db="EMBL/GenBank/DDBJ databases">
        <authorList>
            <consortium name="Pathogen Informatics"/>
        </authorList>
    </citation>
    <scope>NUCLEOTIDE SEQUENCE [LARGE SCALE GENOMIC DNA]</scope>
    <source>
        <strain evidence="2 3">DS</strain>
    </source>
</reference>
<gene>
    <name evidence="2" type="ORF">PCHDS_000357800</name>
</gene>
<name>A0A1C6XTJ2_PLACE</name>
<accession>A0A1C6XTJ2</accession>
<organism evidence="2 3">
    <name type="scientific">Plasmodium chabaudi adami</name>
    <dbReference type="NCBI Taxonomy" id="5826"/>
    <lineage>
        <taxon>Eukaryota</taxon>
        <taxon>Sar</taxon>
        <taxon>Alveolata</taxon>
        <taxon>Apicomplexa</taxon>
        <taxon>Aconoidasida</taxon>
        <taxon>Haemosporida</taxon>
        <taxon>Plasmodiidae</taxon>
        <taxon>Plasmodium</taxon>
        <taxon>Plasmodium (Vinckeia)</taxon>
    </lineage>
</organism>
<dbReference type="AlphaFoldDB" id="A0A1C6XTJ2"/>
<evidence type="ECO:0000313" key="2">
    <source>
        <dbReference type="EMBL" id="SCM09127.1"/>
    </source>
</evidence>
<keyword evidence="1" id="KW-0175">Coiled coil</keyword>
<evidence type="ECO:0000256" key="1">
    <source>
        <dbReference type="SAM" id="Coils"/>
    </source>
</evidence>
<feature type="coiled-coil region" evidence="1">
    <location>
        <begin position="124"/>
        <end position="172"/>
    </location>
</feature>
<evidence type="ECO:0000313" key="3">
    <source>
        <dbReference type="Proteomes" id="UP000507536"/>
    </source>
</evidence>
<evidence type="ECO:0008006" key="4">
    <source>
        <dbReference type="Google" id="ProtNLM"/>
    </source>
</evidence>
<dbReference type="Proteomes" id="UP000507536">
    <property type="component" value="Chromosome 13"/>
</dbReference>
<protein>
    <recommendedName>
        <fullName evidence="4">Protein SOC3</fullName>
    </recommendedName>
</protein>